<dbReference type="InterPro" id="IPR007325">
    <property type="entry name" value="KFase/CYL"/>
</dbReference>
<evidence type="ECO:0000313" key="1">
    <source>
        <dbReference type="EMBL" id="ADG80641.1"/>
    </source>
</evidence>
<dbReference type="SUPFAM" id="SSF102198">
    <property type="entry name" value="Putative cyclase"/>
    <property type="match status" value="1"/>
</dbReference>
<dbReference type="GO" id="GO:0019441">
    <property type="term" value="P:L-tryptophan catabolic process to kynurenine"/>
    <property type="evidence" value="ECO:0007669"/>
    <property type="project" value="InterPro"/>
</dbReference>
<dbReference type="Gene3D" id="3.50.30.50">
    <property type="entry name" value="Putative cyclase"/>
    <property type="match status" value="1"/>
</dbReference>
<dbReference type="PANTHER" id="PTHR31118:SF12">
    <property type="entry name" value="CYCLASE-LIKE PROTEIN 2"/>
    <property type="match status" value="1"/>
</dbReference>
<name>D5UNE6_TSUPD</name>
<gene>
    <name evidence="1" type="ordered locus">Tpau_4071</name>
</gene>
<dbReference type="InterPro" id="IPR037175">
    <property type="entry name" value="KFase_sf"/>
</dbReference>
<protein>
    <submittedName>
        <fullName evidence="1">Cyclase family protein</fullName>
    </submittedName>
</protein>
<dbReference type="PANTHER" id="PTHR31118">
    <property type="entry name" value="CYCLASE-LIKE PROTEIN 2"/>
    <property type="match status" value="1"/>
</dbReference>
<dbReference type="AlphaFoldDB" id="D5UNE6"/>
<dbReference type="HOGENOM" id="CLU_030671_3_0_11"/>
<dbReference type="KEGG" id="tpr:Tpau_4071"/>
<dbReference type="eggNOG" id="COG1878">
    <property type="taxonomic scope" value="Bacteria"/>
</dbReference>
<dbReference type="EMBL" id="CP001966">
    <property type="protein sequence ID" value="ADG80641.1"/>
    <property type="molecule type" value="Genomic_DNA"/>
</dbReference>
<dbReference type="STRING" id="521096.Tpau_4071"/>
<evidence type="ECO:0000313" key="2">
    <source>
        <dbReference type="Proteomes" id="UP000001213"/>
    </source>
</evidence>
<keyword evidence="2" id="KW-1185">Reference proteome</keyword>
<dbReference type="GO" id="GO:0004061">
    <property type="term" value="F:arylformamidase activity"/>
    <property type="evidence" value="ECO:0007669"/>
    <property type="project" value="InterPro"/>
</dbReference>
<proteinExistence type="predicted"/>
<reference evidence="2" key="1">
    <citation type="submission" date="2010-03" db="EMBL/GenBank/DDBJ databases">
        <title>The complete chromosome of Tsukamurella paurometabola DSM 20162.</title>
        <authorList>
            <consortium name="US DOE Joint Genome Institute (JGI-PGF)"/>
            <person name="Lucas S."/>
            <person name="Copeland A."/>
            <person name="Lapidus A."/>
            <person name="Glavina del Rio T."/>
            <person name="Dalin E."/>
            <person name="Tice H."/>
            <person name="Bruce D."/>
            <person name="Goodwin L."/>
            <person name="Pitluck S."/>
            <person name="Kyrpides N."/>
            <person name="Mavromatis K."/>
            <person name="Ivanova N."/>
            <person name="Mikhailova N."/>
            <person name="Munk A.C."/>
            <person name="Brettin T."/>
            <person name="Detter J.C."/>
            <person name="Tapia R."/>
            <person name="Han C."/>
            <person name="Larimer F."/>
            <person name="Land M."/>
            <person name="Hauser L."/>
            <person name="Markowitz V."/>
            <person name="Cheng J.-F."/>
            <person name="Hugenholtz P."/>
            <person name="Woyke T."/>
            <person name="Wu D."/>
            <person name="Jando M."/>
            <person name="Brambilla E."/>
            <person name="Klenk H.-P."/>
            <person name="Eisen J.A."/>
        </authorList>
    </citation>
    <scope>NUCLEOTIDE SEQUENCE [LARGE SCALE GENOMIC DNA]</scope>
    <source>
        <strain evidence="2">ATCC 8368 / DSM 20162 / CCUG 35730 / CIP 100753 / JCM 10117 / KCTC 9821 / NBRC 16120 / NCIMB 702349 / NCTC 13040</strain>
    </source>
</reference>
<sequence length="207" mass="21868">MTWIDLTHTLTPGTQYPGDPPIVIEPALTLEADGVAVSRLQLSTHSGTHVDAPCHTVAGGRTVDQIGLGELLGPARVIAVDAAASGRIEVGDLGELPERLPPIVLIATGWDRWFGTRGYREHPALTVESAELLWSRGMRVLGVDAFSPDPIDSPDFPVHALVLGRDGLIVENLRGLTALPAECEVGIHPLAVGPLDGAPVRAVARPF</sequence>
<reference evidence="1 2" key="2">
    <citation type="journal article" date="2011" name="Stand. Genomic Sci.">
        <title>Complete genome sequence of Tsukamurella paurometabola type strain (no. 33).</title>
        <authorList>
            <person name="Munk A.C."/>
            <person name="Lapidus A."/>
            <person name="Lucas S."/>
            <person name="Nolan M."/>
            <person name="Tice H."/>
            <person name="Cheng J.F."/>
            <person name="Del Rio T.G."/>
            <person name="Goodwin L."/>
            <person name="Pitluck S."/>
            <person name="Liolios K."/>
            <person name="Huntemann M."/>
            <person name="Ivanova N."/>
            <person name="Mavromatis K."/>
            <person name="Mikhailova N."/>
            <person name="Pati A."/>
            <person name="Chen A."/>
            <person name="Palaniappan K."/>
            <person name="Tapia R."/>
            <person name="Han C."/>
            <person name="Land M."/>
            <person name="Hauser L."/>
            <person name="Chang Y.J."/>
            <person name="Jeffries C.D."/>
            <person name="Brettin T."/>
            <person name="Yasawong M."/>
            <person name="Brambilla E.M."/>
            <person name="Rohde M."/>
            <person name="Sikorski J."/>
            <person name="Goker M."/>
            <person name="Detter J.C."/>
            <person name="Woyke T."/>
            <person name="Bristow J."/>
            <person name="Eisen J.A."/>
            <person name="Markowitz V."/>
            <person name="Hugenholtz P."/>
            <person name="Kyrpides N.C."/>
            <person name="Klenk H.P."/>
        </authorList>
    </citation>
    <scope>NUCLEOTIDE SEQUENCE [LARGE SCALE GENOMIC DNA]</scope>
    <source>
        <strain evidence="2">ATCC 8368 / DSM 20162 / CCUG 35730 / CIP 100753 / JCM 10117 / KCTC 9821 / NBRC 16120 / NCIMB 702349 / NCTC 13040</strain>
    </source>
</reference>
<dbReference type="Pfam" id="PF04199">
    <property type="entry name" value="Cyclase"/>
    <property type="match status" value="1"/>
</dbReference>
<accession>D5UNE6</accession>
<dbReference type="Proteomes" id="UP000001213">
    <property type="component" value="Chromosome"/>
</dbReference>
<organism evidence="1 2">
    <name type="scientific">Tsukamurella paurometabola (strain ATCC 8368 / DSM 20162 / CCUG 35730 / CIP 100753 / JCM 10117 / KCTC 9821 / NBRC 16120 / NCIMB 702349 / NCTC 13040)</name>
    <name type="common">Corynebacterium paurometabolum</name>
    <dbReference type="NCBI Taxonomy" id="521096"/>
    <lineage>
        <taxon>Bacteria</taxon>
        <taxon>Bacillati</taxon>
        <taxon>Actinomycetota</taxon>
        <taxon>Actinomycetes</taxon>
        <taxon>Mycobacteriales</taxon>
        <taxon>Tsukamurellaceae</taxon>
        <taxon>Tsukamurella</taxon>
    </lineage>
</organism>
<dbReference type="RefSeq" id="WP_013128631.1">
    <property type="nucleotide sequence ID" value="NC_014158.1"/>
</dbReference>